<evidence type="ECO:0000256" key="2">
    <source>
        <dbReference type="ARBA" id="ARBA00005594"/>
    </source>
</evidence>
<comment type="catalytic activity">
    <reaction evidence="10 11">
        <text>tRNA(Arg) + L-arginine + ATP = L-arginyl-tRNA(Arg) + AMP + diphosphate</text>
        <dbReference type="Rhea" id="RHEA:20301"/>
        <dbReference type="Rhea" id="RHEA-COMP:9658"/>
        <dbReference type="Rhea" id="RHEA-COMP:9673"/>
        <dbReference type="ChEBI" id="CHEBI:30616"/>
        <dbReference type="ChEBI" id="CHEBI:32682"/>
        <dbReference type="ChEBI" id="CHEBI:33019"/>
        <dbReference type="ChEBI" id="CHEBI:78442"/>
        <dbReference type="ChEBI" id="CHEBI:78513"/>
        <dbReference type="ChEBI" id="CHEBI:456215"/>
        <dbReference type="EC" id="6.1.1.19"/>
    </reaction>
</comment>
<sequence>MYIREKITKQIKTIIGDALNQTVESGALTIETMPDLFLEIPREKEHGEYSTNIAMQLPKQTKKAPRFIAETLVANMQIADSYIESIEIAGPGFINFKLKPYWQYAVLAEVADLKADYGRSQKNAGKKFNLEFISANPTGPMHMGNARGGAIGDILAAVADWTGYAVTREFYINDAGNQIVKFGDSLDARYRQLMGEDIPFPEDGYQGEDITDHMKAFIAANGDVHRLLTPEERKPILIDYALNKNLSQMRSDLEAYGIRYDVWFSEQSLYDSGAIEKTIELLGKGGFTYEQEGALWFKATEFGSDKDDVLIRANGLPTYFMADIAYHMDKFINRGFNRCINVWGADHHGHVARLKGALTAVGIDASNFDVVIMQLVRLLRNGEVARMSKRQGKAIALTDLIDEVGVDATRFFFNLRSPDSHFDFDLDLAIEQSNDNPVFYVQYAHARICSIIRQMTEELDQTVSLDYSRLVEKEELNLMEILANFPDEILTAEDKLDPSRITRYAIDLAAAFHSFYNACHVRVDDKALMKARVALIEATKQVIQNALGILGVSAPERM</sequence>
<evidence type="ECO:0000256" key="9">
    <source>
        <dbReference type="ARBA" id="ARBA00023146"/>
    </source>
</evidence>
<dbReference type="InterPro" id="IPR001412">
    <property type="entry name" value="aa-tRNA-synth_I_CS"/>
</dbReference>
<proteinExistence type="inferred from homology"/>
<comment type="similarity">
    <text evidence="2 11 12">Belongs to the class-I aminoacyl-tRNA synthetase family.</text>
</comment>
<comment type="subunit">
    <text evidence="3 11">Monomer.</text>
</comment>
<evidence type="ECO:0000256" key="1">
    <source>
        <dbReference type="ARBA" id="ARBA00004496"/>
    </source>
</evidence>
<dbReference type="PRINTS" id="PR01038">
    <property type="entry name" value="TRNASYNTHARG"/>
</dbReference>
<dbReference type="GO" id="GO:0005524">
    <property type="term" value="F:ATP binding"/>
    <property type="evidence" value="ECO:0007669"/>
    <property type="project" value="UniProtKB-UniRule"/>
</dbReference>
<dbReference type="Proteomes" id="UP000322619">
    <property type="component" value="Unassembled WGS sequence"/>
</dbReference>
<evidence type="ECO:0000256" key="4">
    <source>
        <dbReference type="ARBA" id="ARBA00022490"/>
    </source>
</evidence>
<evidence type="ECO:0000256" key="12">
    <source>
        <dbReference type="RuleBase" id="RU363038"/>
    </source>
</evidence>
<evidence type="ECO:0000259" key="14">
    <source>
        <dbReference type="SMART" id="SM01016"/>
    </source>
</evidence>
<dbReference type="CDD" id="cd07956">
    <property type="entry name" value="Anticodon_Ia_Arg"/>
    <property type="match status" value="1"/>
</dbReference>
<dbReference type="HAMAP" id="MF_00123">
    <property type="entry name" value="Arg_tRNA_synth"/>
    <property type="match status" value="1"/>
</dbReference>
<dbReference type="SMART" id="SM01016">
    <property type="entry name" value="Arg_tRNA_synt_N"/>
    <property type="match status" value="1"/>
</dbReference>
<dbReference type="InterPro" id="IPR009080">
    <property type="entry name" value="tRNAsynth_Ia_anticodon-bd"/>
</dbReference>
<dbReference type="InterPro" id="IPR005148">
    <property type="entry name" value="Arg-tRNA-synth_N"/>
</dbReference>
<dbReference type="Gene3D" id="3.40.50.620">
    <property type="entry name" value="HUPs"/>
    <property type="match status" value="1"/>
</dbReference>
<gene>
    <name evidence="11" type="primary">argS</name>
    <name evidence="15" type="ORF">FXB42_12445</name>
</gene>
<dbReference type="FunFam" id="3.40.50.620:FF:000062">
    <property type="entry name" value="Arginine--tRNA ligase"/>
    <property type="match status" value="1"/>
</dbReference>
<keyword evidence="4 11" id="KW-0963">Cytoplasm</keyword>
<accession>A0A5D0WKH7</accession>
<evidence type="ECO:0000259" key="13">
    <source>
        <dbReference type="SMART" id="SM00836"/>
    </source>
</evidence>
<dbReference type="PANTHER" id="PTHR11956:SF5">
    <property type="entry name" value="ARGININE--TRNA LIGASE, CYTOPLASMIC"/>
    <property type="match status" value="1"/>
</dbReference>
<evidence type="ECO:0000256" key="7">
    <source>
        <dbReference type="ARBA" id="ARBA00022840"/>
    </source>
</evidence>
<feature type="domain" description="Arginyl tRNA synthetase N-terminal" evidence="14">
    <location>
        <begin position="9"/>
        <end position="98"/>
    </location>
</feature>
<dbReference type="RefSeq" id="WP_148638043.1">
    <property type="nucleotide sequence ID" value="NZ_VSLA01000025.1"/>
</dbReference>
<dbReference type="AlphaFoldDB" id="A0A5D0WKH7"/>
<dbReference type="EMBL" id="VSLA01000025">
    <property type="protein sequence ID" value="TYC84563.1"/>
    <property type="molecule type" value="Genomic_DNA"/>
</dbReference>
<feature type="short sequence motif" description="'HIGH' region" evidence="11">
    <location>
        <begin position="135"/>
        <end position="145"/>
    </location>
</feature>
<evidence type="ECO:0000313" key="15">
    <source>
        <dbReference type="EMBL" id="TYC84563.1"/>
    </source>
</evidence>
<dbReference type="InterPro" id="IPR008909">
    <property type="entry name" value="DALR_anticod-bd"/>
</dbReference>
<dbReference type="CDD" id="cd00671">
    <property type="entry name" value="ArgRS_core"/>
    <property type="match status" value="1"/>
</dbReference>
<dbReference type="SMART" id="SM00836">
    <property type="entry name" value="DALR_1"/>
    <property type="match status" value="1"/>
</dbReference>
<evidence type="ECO:0000256" key="3">
    <source>
        <dbReference type="ARBA" id="ARBA00011245"/>
    </source>
</evidence>
<dbReference type="Gene3D" id="3.30.1360.70">
    <property type="entry name" value="Arginyl tRNA synthetase N-terminal domain"/>
    <property type="match status" value="1"/>
</dbReference>
<dbReference type="InterPro" id="IPR035684">
    <property type="entry name" value="ArgRS_core"/>
</dbReference>
<feature type="domain" description="DALR anticodon binding" evidence="13">
    <location>
        <begin position="441"/>
        <end position="558"/>
    </location>
</feature>
<dbReference type="PANTHER" id="PTHR11956">
    <property type="entry name" value="ARGINYL-TRNA SYNTHETASE"/>
    <property type="match status" value="1"/>
</dbReference>
<protein>
    <recommendedName>
        <fullName evidence="11">Arginine--tRNA ligase</fullName>
        <ecNumber evidence="11">6.1.1.19</ecNumber>
    </recommendedName>
    <alternativeName>
        <fullName evidence="11">Arginyl-tRNA synthetase</fullName>
        <shortName evidence="11">ArgRS</shortName>
    </alternativeName>
</protein>
<keyword evidence="7 11" id="KW-0067">ATP-binding</keyword>
<keyword evidence="8 11" id="KW-0648">Protein biosynthesis</keyword>
<evidence type="ECO:0000256" key="10">
    <source>
        <dbReference type="ARBA" id="ARBA00049339"/>
    </source>
</evidence>
<dbReference type="GO" id="GO:0004814">
    <property type="term" value="F:arginine-tRNA ligase activity"/>
    <property type="evidence" value="ECO:0007669"/>
    <property type="project" value="UniProtKB-UniRule"/>
</dbReference>
<comment type="caution">
    <text evidence="15">The sequence shown here is derived from an EMBL/GenBank/DDBJ whole genome shotgun (WGS) entry which is preliminary data.</text>
</comment>
<dbReference type="Pfam" id="PF03485">
    <property type="entry name" value="Arg_tRNA_synt_N"/>
    <property type="match status" value="1"/>
</dbReference>
<dbReference type="GO" id="GO:0006420">
    <property type="term" value="P:arginyl-tRNA aminoacylation"/>
    <property type="evidence" value="ECO:0007669"/>
    <property type="project" value="UniProtKB-UniRule"/>
</dbReference>
<reference evidence="15 16" key="1">
    <citation type="submission" date="2019-08" db="EMBL/GenBank/DDBJ databases">
        <title>Isolation and enrichment of carboxydotrophic bacteria from anaerobic sludge for the production of bio-based chemicals from syngas.</title>
        <authorList>
            <person name="Antares A.L."/>
            <person name="Moreira J."/>
            <person name="Diender M."/>
            <person name="Parshina S.N."/>
            <person name="Stams A.J.M."/>
            <person name="Alves M."/>
            <person name="Alves J.I."/>
            <person name="Sousa D.Z."/>
        </authorList>
    </citation>
    <scope>NUCLEOTIDE SEQUENCE [LARGE SCALE GENOMIC DNA]</scope>
    <source>
        <strain evidence="15 16">JM</strain>
    </source>
</reference>
<name>A0A5D0WKH7_9FIRM</name>
<comment type="subcellular location">
    <subcellularLocation>
        <location evidence="1 11">Cytoplasm</location>
    </subcellularLocation>
</comment>
<dbReference type="PROSITE" id="PS00178">
    <property type="entry name" value="AA_TRNA_LIGASE_I"/>
    <property type="match status" value="1"/>
</dbReference>
<evidence type="ECO:0000256" key="5">
    <source>
        <dbReference type="ARBA" id="ARBA00022598"/>
    </source>
</evidence>
<dbReference type="Pfam" id="PF05746">
    <property type="entry name" value="DALR_1"/>
    <property type="match status" value="1"/>
</dbReference>
<dbReference type="NCBIfam" id="TIGR00456">
    <property type="entry name" value="argS"/>
    <property type="match status" value="1"/>
</dbReference>
<evidence type="ECO:0000256" key="6">
    <source>
        <dbReference type="ARBA" id="ARBA00022741"/>
    </source>
</evidence>
<dbReference type="InterPro" id="IPR036695">
    <property type="entry name" value="Arg-tRNA-synth_N_sf"/>
</dbReference>
<dbReference type="SUPFAM" id="SSF52374">
    <property type="entry name" value="Nucleotidylyl transferase"/>
    <property type="match status" value="1"/>
</dbReference>
<keyword evidence="6 11" id="KW-0547">Nucleotide-binding</keyword>
<dbReference type="SUPFAM" id="SSF55190">
    <property type="entry name" value="Arginyl-tRNA synthetase (ArgRS), N-terminal 'additional' domain"/>
    <property type="match status" value="1"/>
</dbReference>
<dbReference type="EC" id="6.1.1.19" evidence="11"/>
<evidence type="ECO:0000256" key="11">
    <source>
        <dbReference type="HAMAP-Rule" id="MF_00123"/>
    </source>
</evidence>
<keyword evidence="9 11" id="KW-0030">Aminoacyl-tRNA synthetase</keyword>
<dbReference type="Pfam" id="PF00750">
    <property type="entry name" value="tRNA-synt_1d"/>
    <property type="match status" value="1"/>
</dbReference>
<dbReference type="SUPFAM" id="SSF47323">
    <property type="entry name" value="Anticodon-binding domain of a subclass of class I aminoacyl-tRNA synthetases"/>
    <property type="match status" value="1"/>
</dbReference>
<keyword evidence="5 11" id="KW-0436">Ligase</keyword>
<dbReference type="InterPro" id="IPR001278">
    <property type="entry name" value="Arg-tRNA-ligase"/>
</dbReference>
<organism evidence="15 16">
    <name type="scientific">Acetobacterium wieringae</name>
    <dbReference type="NCBI Taxonomy" id="52694"/>
    <lineage>
        <taxon>Bacteria</taxon>
        <taxon>Bacillati</taxon>
        <taxon>Bacillota</taxon>
        <taxon>Clostridia</taxon>
        <taxon>Eubacteriales</taxon>
        <taxon>Eubacteriaceae</taxon>
        <taxon>Acetobacterium</taxon>
    </lineage>
</organism>
<dbReference type="FunFam" id="1.10.730.10:FF:000008">
    <property type="entry name" value="Arginine--tRNA ligase"/>
    <property type="match status" value="1"/>
</dbReference>
<evidence type="ECO:0000313" key="16">
    <source>
        <dbReference type="Proteomes" id="UP000322619"/>
    </source>
</evidence>
<dbReference type="InterPro" id="IPR014729">
    <property type="entry name" value="Rossmann-like_a/b/a_fold"/>
</dbReference>
<dbReference type="Gene3D" id="1.10.730.10">
    <property type="entry name" value="Isoleucyl-tRNA Synthetase, Domain 1"/>
    <property type="match status" value="1"/>
</dbReference>
<dbReference type="FunFam" id="3.30.1360.70:FF:000003">
    <property type="entry name" value="Arginine--tRNA ligase"/>
    <property type="match status" value="1"/>
</dbReference>
<evidence type="ECO:0000256" key="8">
    <source>
        <dbReference type="ARBA" id="ARBA00022917"/>
    </source>
</evidence>
<dbReference type="GO" id="GO:0005737">
    <property type="term" value="C:cytoplasm"/>
    <property type="evidence" value="ECO:0007669"/>
    <property type="project" value="UniProtKB-SubCell"/>
</dbReference>